<reference evidence="5 6" key="1">
    <citation type="submission" date="2016-10" db="EMBL/GenBank/DDBJ databases">
        <authorList>
            <person name="de Groot N.N."/>
        </authorList>
    </citation>
    <scope>NUCLEOTIDE SEQUENCE [LARGE SCALE GENOMIC DNA]</scope>
    <source>
        <strain evidence="5 6">D31d</strain>
    </source>
</reference>
<keyword evidence="3 5" id="KW-0238">DNA-binding</keyword>
<dbReference type="PANTHER" id="PTHR33175">
    <property type="entry name" value="DNA-BINDING PROTEIN HU"/>
    <property type="match status" value="1"/>
</dbReference>
<gene>
    <name evidence="5" type="ORF">SAMN05216462_1500</name>
</gene>
<evidence type="ECO:0000256" key="2">
    <source>
        <dbReference type="ARBA" id="ARBA00023067"/>
    </source>
</evidence>
<dbReference type="SMART" id="SM00411">
    <property type="entry name" value="BHL"/>
    <property type="match status" value="1"/>
</dbReference>
<dbReference type="GO" id="GO:0003677">
    <property type="term" value="F:DNA binding"/>
    <property type="evidence" value="ECO:0007669"/>
    <property type="project" value="UniProtKB-KW"/>
</dbReference>
<dbReference type="Gene3D" id="4.10.520.10">
    <property type="entry name" value="IHF-like DNA-binding proteins"/>
    <property type="match status" value="1"/>
</dbReference>
<evidence type="ECO:0000256" key="3">
    <source>
        <dbReference type="ARBA" id="ARBA00023125"/>
    </source>
</evidence>
<accession>A0A1H4B307</accession>
<dbReference type="SUPFAM" id="SSF47729">
    <property type="entry name" value="IHF-like DNA-binding proteins"/>
    <property type="match status" value="1"/>
</dbReference>
<dbReference type="InterPro" id="IPR000119">
    <property type="entry name" value="Hist_DNA-bd"/>
</dbReference>
<dbReference type="Pfam" id="PF00216">
    <property type="entry name" value="Bac_DNA_binding"/>
    <property type="match status" value="1"/>
</dbReference>
<name>A0A1H4B307_XYLRU</name>
<dbReference type="PANTHER" id="PTHR33175:SF3">
    <property type="entry name" value="DNA-BINDING PROTEIN HU-BETA"/>
    <property type="match status" value="1"/>
</dbReference>
<dbReference type="PRINTS" id="PR01727">
    <property type="entry name" value="DNABINDINGHU"/>
</dbReference>
<dbReference type="Proteomes" id="UP000182257">
    <property type="component" value="Unassembled WGS sequence"/>
</dbReference>
<comment type="similarity">
    <text evidence="1 4">Belongs to the bacterial histone-like protein family.</text>
</comment>
<proteinExistence type="inferred from homology"/>
<dbReference type="GO" id="GO:0030527">
    <property type="term" value="F:structural constituent of chromatin"/>
    <property type="evidence" value="ECO:0007669"/>
    <property type="project" value="InterPro"/>
</dbReference>
<evidence type="ECO:0000256" key="1">
    <source>
        <dbReference type="ARBA" id="ARBA00010529"/>
    </source>
</evidence>
<dbReference type="GO" id="GO:0030261">
    <property type="term" value="P:chromosome condensation"/>
    <property type="evidence" value="ECO:0007669"/>
    <property type="project" value="UniProtKB-KW"/>
</dbReference>
<protein>
    <submittedName>
        <fullName evidence="5">DNA-binding protein HU-beta</fullName>
    </submittedName>
</protein>
<sequence length="91" mass="10353">MTKAEIINRIAEETGLAKKDVAISVEAFMECIRESLADEKENVYLRGFGTFVVKRRAQKTARNISKNTTLVIEAHDYPAFKPSKSFIEKMK</sequence>
<keyword evidence="2" id="KW-0226">DNA condensation</keyword>
<dbReference type="EMBL" id="FNRF01000002">
    <property type="protein sequence ID" value="SEA42543.1"/>
    <property type="molecule type" value="Genomic_DNA"/>
</dbReference>
<dbReference type="CDD" id="cd13836">
    <property type="entry name" value="IHF_B"/>
    <property type="match status" value="1"/>
</dbReference>
<evidence type="ECO:0000256" key="4">
    <source>
        <dbReference type="RuleBase" id="RU003939"/>
    </source>
</evidence>
<evidence type="ECO:0000313" key="6">
    <source>
        <dbReference type="Proteomes" id="UP000182257"/>
    </source>
</evidence>
<dbReference type="GO" id="GO:0005829">
    <property type="term" value="C:cytosol"/>
    <property type="evidence" value="ECO:0007669"/>
    <property type="project" value="TreeGrafter"/>
</dbReference>
<dbReference type="OrthoDB" id="9799835at2"/>
<dbReference type="AlphaFoldDB" id="A0A1H4B307"/>
<evidence type="ECO:0000313" key="5">
    <source>
        <dbReference type="EMBL" id="SEA42543.1"/>
    </source>
</evidence>
<organism evidence="5 6">
    <name type="scientific">Xylanibacter ruminicola</name>
    <name type="common">Prevotella ruminicola</name>
    <dbReference type="NCBI Taxonomy" id="839"/>
    <lineage>
        <taxon>Bacteria</taxon>
        <taxon>Pseudomonadati</taxon>
        <taxon>Bacteroidota</taxon>
        <taxon>Bacteroidia</taxon>
        <taxon>Bacteroidales</taxon>
        <taxon>Prevotellaceae</taxon>
        <taxon>Xylanibacter</taxon>
    </lineage>
</organism>
<dbReference type="InterPro" id="IPR010992">
    <property type="entry name" value="IHF-like_DNA-bd_dom_sf"/>
</dbReference>
<dbReference type="RefSeq" id="WP_028907795.1">
    <property type="nucleotide sequence ID" value="NZ_FNRF01000002.1"/>
</dbReference>